<dbReference type="InterPro" id="IPR011705">
    <property type="entry name" value="BACK"/>
</dbReference>
<organism evidence="2 3">
    <name type="scientific">Parascaris univalens</name>
    <name type="common">Nematode worm</name>
    <dbReference type="NCBI Taxonomy" id="6257"/>
    <lineage>
        <taxon>Eukaryota</taxon>
        <taxon>Metazoa</taxon>
        <taxon>Ecdysozoa</taxon>
        <taxon>Nematoda</taxon>
        <taxon>Chromadorea</taxon>
        <taxon>Rhabditida</taxon>
        <taxon>Spirurina</taxon>
        <taxon>Ascaridomorpha</taxon>
        <taxon>Ascaridoidea</taxon>
        <taxon>Ascarididae</taxon>
        <taxon>Parascaris</taxon>
    </lineage>
</organism>
<dbReference type="SMART" id="SM00875">
    <property type="entry name" value="BACK"/>
    <property type="match status" value="1"/>
</dbReference>
<name>A0A914ZZ47_PARUN</name>
<sequence length="296" mass="32963">IGSATSPGVLRLMASAASSGGKKTVVIRSHKNNFVLEVDIFAKYSDVIKKLQQANKLPATLDLSNYAVTAVSTLCDFINDTGRANARITTLVLGDLMELSGILQIGVLRQKIDRFVIESAENSPRFVIHALTILCNSRDLIESQLGQRIVDIAAEDFGRISKISSFNEIPGDVVLRLFDRCDLPVESEYELAEVAVKWLASKPERVQQAYRVLRCIRVTNLTVDQRKQLDALSSSMPQYQSIRPFHCVLAEHAVPRFRPCINQVAQHEFTILLPKTRISLKSKKTPIRSSYVTAKP</sequence>
<evidence type="ECO:0000259" key="1">
    <source>
        <dbReference type="SMART" id="SM00875"/>
    </source>
</evidence>
<reference evidence="3" key="1">
    <citation type="submission" date="2022-11" db="UniProtKB">
        <authorList>
            <consortium name="WormBaseParasite"/>
        </authorList>
    </citation>
    <scope>IDENTIFICATION</scope>
</reference>
<feature type="domain" description="BACK" evidence="1">
    <location>
        <begin position="130"/>
        <end position="230"/>
    </location>
</feature>
<dbReference type="Gene3D" id="1.25.40.420">
    <property type="match status" value="1"/>
</dbReference>
<evidence type="ECO:0000313" key="3">
    <source>
        <dbReference type="WBParaSite" id="PgE061_g001_t06"/>
    </source>
</evidence>
<dbReference type="Pfam" id="PF07707">
    <property type="entry name" value="BACK"/>
    <property type="match status" value="1"/>
</dbReference>
<proteinExistence type="predicted"/>
<evidence type="ECO:0000313" key="2">
    <source>
        <dbReference type="Proteomes" id="UP000887569"/>
    </source>
</evidence>
<protein>
    <submittedName>
        <fullName evidence="3">BACK domain-containing protein</fullName>
    </submittedName>
</protein>
<dbReference type="WBParaSite" id="PgE061_g001_t06">
    <property type="protein sequence ID" value="PgE061_g001_t06"/>
    <property type="gene ID" value="PgE061_g001"/>
</dbReference>
<dbReference type="AlphaFoldDB" id="A0A914ZZ47"/>
<accession>A0A914ZZ47</accession>
<dbReference type="Proteomes" id="UP000887569">
    <property type="component" value="Unplaced"/>
</dbReference>
<keyword evidence="2" id="KW-1185">Reference proteome</keyword>